<dbReference type="SUPFAM" id="SSF48452">
    <property type="entry name" value="TPR-like"/>
    <property type="match status" value="1"/>
</dbReference>
<evidence type="ECO:0000313" key="3">
    <source>
        <dbReference type="Proteomes" id="UP000199233"/>
    </source>
</evidence>
<dbReference type="EMBL" id="FOFS01000009">
    <property type="protein sequence ID" value="SEQ67643.1"/>
    <property type="molecule type" value="Genomic_DNA"/>
</dbReference>
<proteinExistence type="predicted"/>
<evidence type="ECO:0000256" key="1">
    <source>
        <dbReference type="SAM" id="SignalP"/>
    </source>
</evidence>
<dbReference type="RefSeq" id="WP_143068946.1">
    <property type="nucleotide sequence ID" value="NZ_FOFS01000009.1"/>
</dbReference>
<gene>
    <name evidence="2" type="ORF">SAMN04488038_109101</name>
</gene>
<dbReference type="Proteomes" id="UP000199233">
    <property type="component" value="Unassembled WGS sequence"/>
</dbReference>
<feature type="chain" id="PRO_5011525852" description="Tetratricopeptide repeat-containing protein" evidence="1">
    <location>
        <begin position="30"/>
        <end position="616"/>
    </location>
</feature>
<organism evidence="2 3">
    <name type="scientific">Solimonas aquatica</name>
    <dbReference type="NCBI Taxonomy" id="489703"/>
    <lineage>
        <taxon>Bacteria</taxon>
        <taxon>Pseudomonadati</taxon>
        <taxon>Pseudomonadota</taxon>
        <taxon>Gammaproteobacteria</taxon>
        <taxon>Nevskiales</taxon>
        <taxon>Nevskiaceae</taxon>
        <taxon>Solimonas</taxon>
    </lineage>
</organism>
<evidence type="ECO:0000313" key="2">
    <source>
        <dbReference type="EMBL" id="SEQ67643.1"/>
    </source>
</evidence>
<reference evidence="3" key="1">
    <citation type="submission" date="2016-10" db="EMBL/GenBank/DDBJ databases">
        <authorList>
            <person name="Varghese N."/>
            <person name="Submissions S."/>
        </authorList>
    </citation>
    <scope>NUCLEOTIDE SEQUENCE [LARGE SCALE GENOMIC DNA]</scope>
    <source>
        <strain evidence="3">DSM 25927</strain>
    </source>
</reference>
<keyword evidence="1" id="KW-0732">Signal</keyword>
<dbReference type="OrthoDB" id="6072288at2"/>
<sequence length="616" mass="69461">MIPHRSLLRRAGLCAATAICVLLPGWASAVELYKPGSDKDPQVQLARFLGADQRYFSAIVELQEIAQGKDPLQLSPEYRLELANNYLGFGMRDRAESLYRSLLGSSVDKKQLAQSFLRLAEFDFQRGYAAESRATLYRMRDKLPKDMLPEWQDLLVRVLMSERRYGEAIDVLTKEDNASDQSPFTRFNLGVALLNEGRIAQGQTVLDKVGLRDPDNALELSLRDRANLSLGWQFLQSRQGGTAAPILSRVSSEGPFANRALLGLGWAELAPQGERLRKQDSADDKNSDKKGYTTFSTLGVLIRPGFLDNDVFDRVGIGLGSFRLRKSKGDTEAILKRALVPWVVLIQRDPMDPAVQEAWLAIPYTLDQLGAHAQALQFYEKAVGVLEQARKRMDDAQRSIKAGRMVETIVRRDADAESGWNWKLRDLPDAPETYFLQSLLGEHRFQEGLKNYRDLRMLDRNVQGWRRRLDLIQTEYAARDQQPADADALVQRVLRDVDPPYAGTTIGLQLDSNIVAPGSYNQRVEANDMLTPQLSLGGAPARFNGPYERVNVLRSRLNNLHQQLSATATQQAGLLEAMAMQELDGQRRQIERYLIEARFALARLYDRQQKGQLDND</sequence>
<dbReference type="STRING" id="489703.SAMN04488038_109101"/>
<dbReference type="AlphaFoldDB" id="A0A1H9HZ96"/>
<dbReference type="Gene3D" id="1.25.40.10">
    <property type="entry name" value="Tetratricopeptide repeat domain"/>
    <property type="match status" value="1"/>
</dbReference>
<evidence type="ECO:0008006" key="4">
    <source>
        <dbReference type="Google" id="ProtNLM"/>
    </source>
</evidence>
<feature type="signal peptide" evidence="1">
    <location>
        <begin position="1"/>
        <end position="29"/>
    </location>
</feature>
<accession>A0A1H9HZ96</accession>
<keyword evidence="3" id="KW-1185">Reference proteome</keyword>
<protein>
    <recommendedName>
        <fullName evidence="4">Tetratricopeptide repeat-containing protein</fullName>
    </recommendedName>
</protein>
<dbReference type="InterPro" id="IPR011990">
    <property type="entry name" value="TPR-like_helical_dom_sf"/>
</dbReference>
<name>A0A1H9HZ96_9GAMM</name>